<dbReference type="PROSITE" id="PS50887">
    <property type="entry name" value="GGDEF"/>
    <property type="match status" value="1"/>
</dbReference>
<dbReference type="CDD" id="cd01949">
    <property type="entry name" value="GGDEF"/>
    <property type="match status" value="1"/>
</dbReference>
<evidence type="ECO:0000313" key="3">
    <source>
        <dbReference type="EMBL" id="QEI08958.1"/>
    </source>
</evidence>
<dbReference type="Gene3D" id="3.30.70.270">
    <property type="match status" value="1"/>
</dbReference>
<keyword evidence="4" id="KW-1185">Reference proteome</keyword>
<dbReference type="PANTHER" id="PTHR46663">
    <property type="entry name" value="DIGUANYLATE CYCLASE DGCT-RELATED"/>
    <property type="match status" value="1"/>
</dbReference>
<evidence type="ECO:0000256" key="1">
    <source>
        <dbReference type="SAM" id="Phobius"/>
    </source>
</evidence>
<dbReference type="InterPro" id="IPR029787">
    <property type="entry name" value="Nucleotide_cyclase"/>
</dbReference>
<keyword evidence="1" id="KW-1133">Transmembrane helix</keyword>
<accession>A0A5C0B2H2</accession>
<dbReference type="InterPro" id="IPR043128">
    <property type="entry name" value="Rev_trsase/Diguanyl_cyclase"/>
</dbReference>
<dbReference type="SMART" id="SM00267">
    <property type="entry name" value="GGDEF"/>
    <property type="match status" value="1"/>
</dbReference>
<keyword evidence="1" id="KW-0812">Transmembrane</keyword>
<evidence type="ECO:0000313" key="4">
    <source>
        <dbReference type="Proteomes" id="UP000325161"/>
    </source>
</evidence>
<dbReference type="EMBL" id="CP043046">
    <property type="protein sequence ID" value="QEI08958.1"/>
    <property type="molecule type" value="Genomic_DNA"/>
</dbReference>
<dbReference type="OrthoDB" id="9813903at2"/>
<dbReference type="InterPro" id="IPR052163">
    <property type="entry name" value="DGC-Regulatory_Protein"/>
</dbReference>
<dbReference type="RefSeq" id="WP_148818604.1">
    <property type="nucleotide sequence ID" value="NZ_CP043046.1"/>
</dbReference>
<evidence type="ECO:0000259" key="2">
    <source>
        <dbReference type="PROSITE" id="PS50887"/>
    </source>
</evidence>
<dbReference type="PANTHER" id="PTHR46663:SF2">
    <property type="entry name" value="GGDEF DOMAIN-CONTAINING PROTEIN"/>
    <property type="match status" value="1"/>
</dbReference>
<protein>
    <submittedName>
        <fullName evidence="3">Diguanylate cyclase</fullName>
    </submittedName>
</protein>
<feature type="transmembrane region" description="Helical" evidence="1">
    <location>
        <begin position="305"/>
        <end position="327"/>
    </location>
</feature>
<name>A0A5C0B2H2_9BURK</name>
<dbReference type="InterPro" id="IPR000160">
    <property type="entry name" value="GGDEF_dom"/>
</dbReference>
<dbReference type="Proteomes" id="UP000325161">
    <property type="component" value="Chromosome"/>
</dbReference>
<feature type="domain" description="GGDEF" evidence="2">
    <location>
        <begin position="422"/>
        <end position="554"/>
    </location>
</feature>
<reference evidence="3 4" key="1">
    <citation type="submission" date="2019-08" db="EMBL/GenBank/DDBJ databases">
        <title>Amphibian skin-associated Pigmentiphaga: genome sequence and occurrence across geography and hosts.</title>
        <authorList>
            <person name="Bletz M.C."/>
            <person name="Bunk B."/>
            <person name="Sproeer C."/>
            <person name="Biwer P."/>
            <person name="Reiter S."/>
            <person name="Rabemananjara F.C.E."/>
            <person name="Schulz S."/>
            <person name="Overmann J."/>
            <person name="Vences M."/>
        </authorList>
    </citation>
    <scope>NUCLEOTIDE SEQUENCE [LARGE SCALE GENOMIC DNA]</scope>
    <source>
        <strain evidence="3 4">Mada1488</strain>
    </source>
</reference>
<dbReference type="Pfam" id="PF00990">
    <property type="entry name" value="GGDEF"/>
    <property type="match status" value="1"/>
</dbReference>
<gene>
    <name evidence="3" type="ORF">FXN63_26240</name>
</gene>
<dbReference type="AlphaFoldDB" id="A0A5C0B2H2"/>
<dbReference type="KEGG" id="pacr:FXN63_26240"/>
<dbReference type="NCBIfam" id="TIGR00254">
    <property type="entry name" value="GGDEF"/>
    <property type="match status" value="1"/>
</dbReference>
<keyword evidence="1" id="KW-0472">Membrane</keyword>
<dbReference type="SUPFAM" id="SSF55073">
    <property type="entry name" value="Nucleotide cyclase"/>
    <property type="match status" value="1"/>
</dbReference>
<proteinExistence type="predicted"/>
<organism evidence="3 4">
    <name type="scientific">Pigmentiphaga aceris</name>
    <dbReference type="NCBI Taxonomy" id="1940612"/>
    <lineage>
        <taxon>Bacteria</taxon>
        <taxon>Pseudomonadati</taxon>
        <taxon>Pseudomonadota</taxon>
        <taxon>Betaproteobacteria</taxon>
        <taxon>Burkholderiales</taxon>
        <taxon>Alcaligenaceae</taxon>
        <taxon>Pigmentiphaga</taxon>
    </lineage>
</organism>
<sequence>MSAALFAAAITVVLGWMLIPVATAYVQAERNFIGIQEYEALLRAANRISAERGPANTMMSIAAGTDAAAARLTAFRAASDTALGALDAQLSGLLGVSSESTAIAASKAQLLRGRQLVDRVVATPAAARARQDVADAINAMIDAVDELEPLITGKARALAEQEPALAGLTLIAHAVSDLREFAGRLASYVVPAVALREKLKPEEIDAFHNAVGRLTQIDHILHAHGNFAPDGLLGELAQTAQTVYFDGGLALVKTVVAEGRYSGDYSISVEALTDKYVPSLRPLEALRTHYINLMIESVATQRRAAFIKLAIVSTAVVALVTLLAALLHSLRLTVVKPLLTARDAVVAMADERKRTATNITTEIAEIRSLFDSLDVLSVRLDERRALMATLKKQAESDPLTGLPNRSAFEVLARTTMSQARDGRFCIFYIDLDDFKIVNDTHGHHLGDALLKAVASRLWACAGDHAAIARIGGDEFAACCEGLDAEARQTLARSLVDALSTPFHLGNMNLSVSISVGIAALTPRTAGYDELCRQADMALYQAKSAGRNTYREFAG</sequence>